<dbReference type="RefSeq" id="WP_343768980.1">
    <property type="nucleotide sequence ID" value="NZ_BAAACF010000001.1"/>
</dbReference>
<keyword evidence="1" id="KW-0966">Cell projection</keyword>
<evidence type="ECO:0000313" key="1">
    <source>
        <dbReference type="EMBL" id="GAA0724333.1"/>
    </source>
</evidence>
<dbReference type="InterPro" id="IPR005186">
    <property type="entry name" value="FlaG"/>
</dbReference>
<protein>
    <submittedName>
        <fullName evidence="1">Flagellar protein FlaG</fullName>
    </submittedName>
</protein>
<evidence type="ECO:0000313" key="2">
    <source>
        <dbReference type="Proteomes" id="UP001500339"/>
    </source>
</evidence>
<gene>
    <name evidence="1" type="ORF">GCM10008905_18070</name>
</gene>
<dbReference type="PANTHER" id="PTHR37166:SF1">
    <property type="entry name" value="PROTEIN FLAG"/>
    <property type="match status" value="1"/>
</dbReference>
<dbReference type="Proteomes" id="UP001500339">
    <property type="component" value="Unassembled WGS sequence"/>
</dbReference>
<dbReference type="Gene3D" id="3.30.160.170">
    <property type="entry name" value="FlaG-like"/>
    <property type="match status" value="1"/>
</dbReference>
<name>A0ABN1IZ22_9CLOT</name>
<organism evidence="1 2">
    <name type="scientific">Clostridium malenominatum</name>
    <dbReference type="NCBI Taxonomy" id="1539"/>
    <lineage>
        <taxon>Bacteria</taxon>
        <taxon>Bacillati</taxon>
        <taxon>Bacillota</taxon>
        <taxon>Clostridia</taxon>
        <taxon>Eubacteriales</taxon>
        <taxon>Clostridiaceae</taxon>
        <taxon>Clostridium</taxon>
    </lineage>
</organism>
<dbReference type="Pfam" id="PF03646">
    <property type="entry name" value="FlaG"/>
    <property type="match status" value="1"/>
</dbReference>
<keyword evidence="1" id="KW-0969">Cilium</keyword>
<comment type="caution">
    <text evidence="1">The sequence shown here is derived from an EMBL/GenBank/DDBJ whole genome shotgun (WGS) entry which is preliminary data.</text>
</comment>
<accession>A0ABN1IZ22</accession>
<dbReference type="EMBL" id="BAAACF010000001">
    <property type="protein sequence ID" value="GAA0724333.1"/>
    <property type="molecule type" value="Genomic_DNA"/>
</dbReference>
<dbReference type="InterPro" id="IPR035924">
    <property type="entry name" value="FlaG-like_sf"/>
</dbReference>
<keyword evidence="1" id="KW-0282">Flagellum</keyword>
<reference evidence="1 2" key="1">
    <citation type="journal article" date="2019" name="Int. J. Syst. Evol. Microbiol.">
        <title>The Global Catalogue of Microorganisms (GCM) 10K type strain sequencing project: providing services to taxonomists for standard genome sequencing and annotation.</title>
        <authorList>
            <consortium name="The Broad Institute Genomics Platform"/>
            <consortium name="The Broad Institute Genome Sequencing Center for Infectious Disease"/>
            <person name="Wu L."/>
            <person name="Ma J."/>
        </authorList>
    </citation>
    <scope>NUCLEOTIDE SEQUENCE [LARGE SCALE GENOMIC DNA]</scope>
    <source>
        <strain evidence="1 2">JCM 1405</strain>
    </source>
</reference>
<sequence length="115" mass="13218">MDVKLVSQGGQINFDKNTIYNELIANDKSTNNGVQVENIKIKEEDVKKAVDTLNKEFKDKTTYLQYEVYGKFNNIVIKVMDRNTNELVKELPPKKIIDMVEKLCELAGMFVDEKA</sequence>
<proteinExistence type="predicted"/>
<dbReference type="SUPFAM" id="SSF160214">
    <property type="entry name" value="FlaG-like"/>
    <property type="match status" value="1"/>
</dbReference>
<keyword evidence="2" id="KW-1185">Reference proteome</keyword>
<dbReference type="PANTHER" id="PTHR37166">
    <property type="entry name" value="PROTEIN FLAG"/>
    <property type="match status" value="1"/>
</dbReference>